<feature type="compositionally biased region" description="Basic and acidic residues" evidence="1">
    <location>
        <begin position="165"/>
        <end position="186"/>
    </location>
</feature>
<feature type="region of interest" description="Disordered" evidence="1">
    <location>
        <begin position="1"/>
        <end position="67"/>
    </location>
</feature>
<feature type="region of interest" description="Disordered" evidence="1">
    <location>
        <begin position="154"/>
        <end position="186"/>
    </location>
</feature>
<dbReference type="EMBL" id="LGRX02008546">
    <property type="protein sequence ID" value="KAK3273307.1"/>
    <property type="molecule type" value="Genomic_DNA"/>
</dbReference>
<gene>
    <name evidence="2" type="ORF">CYMTET_18444</name>
</gene>
<dbReference type="AlphaFoldDB" id="A0AAE0G817"/>
<comment type="caution">
    <text evidence="2">The sequence shown here is derived from an EMBL/GenBank/DDBJ whole genome shotgun (WGS) entry which is preliminary data.</text>
</comment>
<organism evidence="2 3">
    <name type="scientific">Cymbomonas tetramitiformis</name>
    <dbReference type="NCBI Taxonomy" id="36881"/>
    <lineage>
        <taxon>Eukaryota</taxon>
        <taxon>Viridiplantae</taxon>
        <taxon>Chlorophyta</taxon>
        <taxon>Pyramimonadophyceae</taxon>
        <taxon>Pyramimonadales</taxon>
        <taxon>Pyramimonadaceae</taxon>
        <taxon>Cymbomonas</taxon>
    </lineage>
</organism>
<protein>
    <submittedName>
        <fullName evidence="2">Uncharacterized protein</fullName>
    </submittedName>
</protein>
<name>A0AAE0G817_9CHLO</name>
<sequence length="186" mass="20161">MAAAEVQEAEQLNSHTLGPDPSSLCFTQQMAVAESGERHTPDGAFPTRTTISDTAHVSSTTSGTTHVSLTASDTTHLKKHLAYAETQKERGNSDPDIQPTWIMMAPKSQDGDTSAFAATAIDSEHAVPAADTEDADVSPEWTLKFQDFWGPEYEKETTSALPDIDGLRHDPQDEANIHLDPELSKK</sequence>
<dbReference type="Proteomes" id="UP001190700">
    <property type="component" value="Unassembled WGS sequence"/>
</dbReference>
<feature type="compositionally biased region" description="Low complexity" evidence="1">
    <location>
        <begin position="54"/>
        <end position="67"/>
    </location>
</feature>
<keyword evidence="3" id="KW-1185">Reference proteome</keyword>
<evidence type="ECO:0000313" key="2">
    <source>
        <dbReference type="EMBL" id="KAK3273307.1"/>
    </source>
</evidence>
<evidence type="ECO:0000256" key="1">
    <source>
        <dbReference type="SAM" id="MobiDB-lite"/>
    </source>
</evidence>
<evidence type="ECO:0000313" key="3">
    <source>
        <dbReference type="Proteomes" id="UP001190700"/>
    </source>
</evidence>
<accession>A0AAE0G817</accession>
<proteinExistence type="predicted"/>
<reference evidence="2 3" key="1">
    <citation type="journal article" date="2015" name="Genome Biol. Evol.">
        <title>Comparative Genomics of a Bacterivorous Green Alga Reveals Evolutionary Causalities and Consequences of Phago-Mixotrophic Mode of Nutrition.</title>
        <authorList>
            <person name="Burns J.A."/>
            <person name="Paasch A."/>
            <person name="Narechania A."/>
            <person name="Kim E."/>
        </authorList>
    </citation>
    <scope>NUCLEOTIDE SEQUENCE [LARGE SCALE GENOMIC DNA]</scope>
    <source>
        <strain evidence="2 3">PLY_AMNH</strain>
    </source>
</reference>